<feature type="chain" id="PRO_5013763386" evidence="1">
    <location>
        <begin position="22"/>
        <end position="264"/>
    </location>
</feature>
<keyword evidence="3" id="KW-1185">Reference proteome</keyword>
<dbReference type="KEGG" id="cmb:CSW64_15825"/>
<evidence type="ECO:0000313" key="2">
    <source>
        <dbReference type="EMBL" id="ATQ43757.1"/>
    </source>
</evidence>
<dbReference type="AlphaFoldDB" id="A0A2D2B0P8"/>
<gene>
    <name evidence="2" type="ORF">CSW64_15825</name>
</gene>
<dbReference type="OrthoDB" id="964913at2"/>
<organism evidence="2 3">
    <name type="scientific">Caulobacter mirabilis</name>
    <dbReference type="NCBI Taxonomy" id="69666"/>
    <lineage>
        <taxon>Bacteria</taxon>
        <taxon>Pseudomonadati</taxon>
        <taxon>Pseudomonadota</taxon>
        <taxon>Alphaproteobacteria</taxon>
        <taxon>Caulobacterales</taxon>
        <taxon>Caulobacteraceae</taxon>
        <taxon>Caulobacter</taxon>
    </lineage>
</organism>
<dbReference type="EMBL" id="CP024201">
    <property type="protein sequence ID" value="ATQ43757.1"/>
    <property type="molecule type" value="Genomic_DNA"/>
</dbReference>
<reference evidence="2 3" key="1">
    <citation type="submission" date="2017-10" db="EMBL/GenBank/DDBJ databases">
        <title>Genome sequence of Caulobacter mirabilis FWC38.</title>
        <authorList>
            <person name="Fiebig A."/>
            <person name="Crosson S."/>
        </authorList>
    </citation>
    <scope>NUCLEOTIDE SEQUENCE [LARGE SCALE GENOMIC DNA]</scope>
    <source>
        <strain evidence="2 3">FWC 38</strain>
    </source>
</reference>
<dbReference type="RefSeq" id="WP_099623006.1">
    <property type="nucleotide sequence ID" value="NZ_CP024201.1"/>
</dbReference>
<dbReference type="Proteomes" id="UP000228945">
    <property type="component" value="Chromosome"/>
</dbReference>
<feature type="signal peptide" evidence="1">
    <location>
        <begin position="1"/>
        <end position="21"/>
    </location>
</feature>
<protein>
    <submittedName>
        <fullName evidence="2">Uncharacterized protein</fullName>
    </submittedName>
</protein>
<dbReference type="PROSITE" id="PS51257">
    <property type="entry name" value="PROKAR_LIPOPROTEIN"/>
    <property type="match status" value="1"/>
</dbReference>
<accession>A0A2D2B0P8</accession>
<evidence type="ECO:0000256" key="1">
    <source>
        <dbReference type="SAM" id="SignalP"/>
    </source>
</evidence>
<proteinExistence type="predicted"/>
<sequence>MMRVRTLLGLGAGVAAAAVLAGCGDRGKSEPKAPAETTAPTTPTAVAEVVWPPSLAPFGDGYPNSGNPCKRVGETAATSNFLDDSADLVGCPGSATGVAAKGLVEGRGGHVVAEVDGFTLVSVPRGGPAAAGTPPPATPSQAAPVAAAAATPASGGRIRFRPGATSGAVSGTVVGDDSVTYVVGAQTGQTLNVIKTGSSNAYFNVFAPGDKPGRDEALFIGSTSGDDFEARLDESGDYTIQVYQMRASARRGVKAPFTLTVEID</sequence>
<keyword evidence="1" id="KW-0732">Signal</keyword>
<dbReference type="Gene3D" id="2.60.120.380">
    <property type="match status" value="1"/>
</dbReference>
<name>A0A2D2B0P8_9CAUL</name>
<evidence type="ECO:0000313" key="3">
    <source>
        <dbReference type="Proteomes" id="UP000228945"/>
    </source>
</evidence>